<dbReference type="Pfam" id="PF16360">
    <property type="entry name" value="GTP-bdg_M"/>
    <property type="match status" value="1"/>
</dbReference>
<organism evidence="8 9">
    <name type="scientific">Anaerospora hongkongensis</name>
    <dbReference type="NCBI Taxonomy" id="244830"/>
    <lineage>
        <taxon>Bacteria</taxon>
        <taxon>Bacillati</taxon>
        <taxon>Bacillota</taxon>
        <taxon>Negativicutes</taxon>
        <taxon>Selenomonadales</taxon>
        <taxon>Sporomusaceae</taxon>
        <taxon>Anaerospora</taxon>
    </lineage>
</organism>
<evidence type="ECO:0000313" key="9">
    <source>
        <dbReference type="Proteomes" id="UP000295063"/>
    </source>
</evidence>
<evidence type="ECO:0000256" key="4">
    <source>
        <dbReference type="ARBA" id="ARBA00022842"/>
    </source>
</evidence>
<comment type="function">
    <text evidence="6">GTPase that associates with the 50S ribosomal subunit and may have a role during protein synthesis or ribosome biogenesis.</text>
</comment>
<comment type="subcellular location">
    <subcellularLocation>
        <location evidence="6">Cytoplasm</location>
    </subcellularLocation>
    <text evidence="6">May associate with membranes.</text>
</comment>
<evidence type="ECO:0000256" key="2">
    <source>
        <dbReference type="ARBA" id="ARBA00022723"/>
    </source>
</evidence>
<dbReference type="Gene3D" id="3.40.50.300">
    <property type="entry name" value="P-loop containing nucleotide triphosphate hydrolases"/>
    <property type="match status" value="1"/>
</dbReference>
<dbReference type="CDD" id="cd01878">
    <property type="entry name" value="HflX"/>
    <property type="match status" value="1"/>
</dbReference>
<evidence type="ECO:0000256" key="5">
    <source>
        <dbReference type="ARBA" id="ARBA00023134"/>
    </source>
</evidence>
<dbReference type="InterPro" id="IPR025121">
    <property type="entry name" value="GTPase_HflX_N"/>
</dbReference>
<dbReference type="GO" id="GO:0043022">
    <property type="term" value="F:ribosome binding"/>
    <property type="evidence" value="ECO:0007669"/>
    <property type="project" value="TreeGrafter"/>
</dbReference>
<dbReference type="InterPro" id="IPR032305">
    <property type="entry name" value="GTP-bd_M"/>
</dbReference>
<dbReference type="InterPro" id="IPR030394">
    <property type="entry name" value="G_HFLX_dom"/>
</dbReference>
<reference evidence="8 9" key="1">
    <citation type="submission" date="2019-03" db="EMBL/GenBank/DDBJ databases">
        <title>Genomic Encyclopedia of Type Strains, Phase IV (KMG-IV): sequencing the most valuable type-strain genomes for metagenomic binning, comparative biology and taxonomic classification.</title>
        <authorList>
            <person name="Goeker M."/>
        </authorList>
    </citation>
    <scope>NUCLEOTIDE SEQUENCE [LARGE SCALE GENOMIC DNA]</scope>
    <source>
        <strain evidence="8 9">DSM 15969</strain>
    </source>
</reference>
<dbReference type="Pfam" id="PF13167">
    <property type="entry name" value="GTP-bdg_N"/>
    <property type="match status" value="1"/>
</dbReference>
<evidence type="ECO:0000259" key="7">
    <source>
        <dbReference type="PROSITE" id="PS51705"/>
    </source>
</evidence>
<evidence type="ECO:0000256" key="3">
    <source>
        <dbReference type="ARBA" id="ARBA00022741"/>
    </source>
</evidence>
<evidence type="ECO:0000256" key="6">
    <source>
        <dbReference type="HAMAP-Rule" id="MF_00900"/>
    </source>
</evidence>
<dbReference type="GO" id="GO:0005525">
    <property type="term" value="F:GTP binding"/>
    <property type="evidence" value="ECO:0007669"/>
    <property type="project" value="UniProtKB-UniRule"/>
</dbReference>
<accession>A0A4R1PXN2</accession>
<dbReference type="InterPro" id="IPR042108">
    <property type="entry name" value="GTPase_HflX_N_sf"/>
</dbReference>
<dbReference type="Proteomes" id="UP000295063">
    <property type="component" value="Unassembled WGS sequence"/>
</dbReference>
<dbReference type="Gene3D" id="3.40.50.11060">
    <property type="entry name" value="GTPase HflX, N-terminal domain"/>
    <property type="match status" value="1"/>
</dbReference>
<dbReference type="RefSeq" id="WP_132082261.1">
    <property type="nucleotide sequence ID" value="NZ_DALYTA010000017.1"/>
</dbReference>
<dbReference type="GO" id="GO:0046872">
    <property type="term" value="F:metal ion binding"/>
    <property type="evidence" value="ECO:0007669"/>
    <property type="project" value="UniProtKB-KW"/>
</dbReference>
<dbReference type="InterPro" id="IPR016496">
    <property type="entry name" value="GTPase_HflX"/>
</dbReference>
<dbReference type="GO" id="GO:0003924">
    <property type="term" value="F:GTPase activity"/>
    <property type="evidence" value="ECO:0007669"/>
    <property type="project" value="UniProtKB-UniRule"/>
</dbReference>
<dbReference type="FunFam" id="3.40.50.11060:FF:000001">
    <property type="entry name" value="GTPase HflX"/>
    <property type="match status" value="1"/>
</dbReference>
<dbReference type="Gene3D" id="6.10.250.2860">
    <property type="match status" value="1"/>
</dbReference>
<gene>
    <name evidence="6" type="primary">hflX</name>
    <name evidence="8" type="ORF">EV210_110166</name>
</gene>
<dbReference type="InterPro" id="IPR027417">
    <property type="entry name" value="P-loop_NTPase"/>
</dbReference>
<dbReference type="PANTHER" id="PTHR10229:SF0">
    <property type="entry name" value="GTP-BINDING PROTEIN 6-RELATED"/>
    <property type="match status" value="1"/>
</dbReference>
<comment type="similarity">
    <text evidence="6">Belongs to the TRAFAC class OBG-HflX-like GTPase superfamily. HflX GTPase family.</text>
</comment>
<keyword evidence="4" id="KW-0460">Magnesium</keyword>
<evidence type="ECO:0000256" key="1">
    <source>
        <dbReference type="ARBA" id="ARBA00022490"/>
    </source>
</evidence>
<comment type="subunit">
    <text evidence="6">Monomer. Associates with the 50S ribosomal subunit.</text>
</comment>
<sequence>MAEIYGDTKGLKKSYIAQLEAIYEQQIPFGQTITDELTTILARLTEDSKREIALYINRRGQITHVAIGDLRTVSLPDAEGRRANSRLCGIRCIHTHPGGDSQLSSLDVASLKELRFDLMAAIGVQDGKPTQVSFGFINGTNKSDYIVQTVGPLTVDDFLRIDLVYLTAEIERQLDDQAQTDELVSIERAFLVGVERQGAWDVQDSLRELKQLAETAGALVTGMTWQKRDKPDAALFIGKGKVEEINHLRQEQRASIVIFDDELSPAQQRNLEHELGCKIVDRTALILDIFAQRARSHEGKLQVELAQLRYNLPRLGGQGLVLSRLGGGIGTRGPGETKLEVDRRRIRSRISDIEQEIESIRKQRILQRKRRINSRIPTVALVGYTNAGKSTLLNALTAAGVLAENKLFATLDPTTRRITLPNSQEMLLTDTVGFIQKLPHQLIAAFRATLEEVLEADLILHIVDASHTRFQEQMKAVHDVLRKLGADNKLTLTVYNKMDTAQNPLVTEQLQSDAASVGISALSGHGLPELLDLIQQTLRQSKVDIELVIPYNDTGIISQLYDIGEVHNTEYRETGIYITLSAAPEMITRFSCYFTGDE</sequence>
<feature type="domain" description="Hflx-type G" evidence="7">
    <location>
        <begin position="377"/>
        <end position="542"/>
    </location>
</feature>
<dbReference type="FunFam" id="3.40.50.300:FF:000173">
    <property type="entry name" value="GTPase HflX"/>
    <property type="match status" value="1"/>
</dbReference>
<dbReference type="AlphaFoldDB" id="A0A4R1PXN2"/>
<dbReference type="OrthoDB" id="9812272at2"/>
<dbReference type="PROSITE" id="PS51705">
    <property type="entry name" value="G_HFLX"/>
    <property type="match status" value="1"/>
</dbReference>
<keyword evidence="1 6" id="KW-0963">Cytoplasm</keyword>
<dbReference type="SUPFAM" id="SSF52540">
    <property type="entry name" value="P-loop containing nucleoside triphosphate hydrolases"/>
    <property type="match status" value="1"/>
</dbReference>
<name>A0A4R1PXN2_9FIRM</name>
<dbReference type="EMBL" id="SLUI01000010">
    <property type="protein sequence ID" value="TCL35921.1"/>
    <property type="molecule type" value="Genomic_DNA"/>
</dbReference>
<evidence type="ECO:0000313" key="8">
    <source>
        <dbReference type="EMBL" id="TCL35921.1"/>
    </source>
</evidence>
<dbReference type="InterPro" id="IPR006073">
    <property type="entry name" value="GTP-bd"/>
</dbReference>
<dbReference type="PANTHER" id="PTHR10229">
    <property type="entry name" value="GTP-BINDING PROTEIN HFLX"/>
    <property type="match status" value="1"/>
</dbReference>
<proteinExistence type="inferred from homology"/>
<protein>
    <recommendedName>
        <fullName evidence="6">GTPase HflX</fullName>
    </recommendedName>
    <alternativeName>
        <fullName evidence="6">GTP-binding protein HflX</fullName>
    </alternativeName>
</protein>
<keyword evidence="9" id="KW-1185">Reference proteome</keyword>
<comment type="caution">
    <text evidence="8">The sequence shown here is derived from an EMBL/GenBank/DDBJ whole genome shotgun (WGS) entry which is preliminary data.</text>
</comment>
<dbReference type="PRINTS" id="PR00326">
    <property type="entry name" value="GTP1OBG"/>
</dbReference>
<keyword evidence="2" id="KW-0479">Metal-binding</keyword>
<dbReference type="NCBIfam" id="TIGR03156">
    <property type="entry name" value="GTP_HflX"/>
    <property type="match status" value="1"/>
</dbReference>
<keyword evidence="3 6" id="KW-0547">Nucleotide-binding</keyword>
<dbReference type="HAMAP" id="MF_00900">
    <property type="entry name" value="GTPase_HflX"/>
    <property type="match status" value="1"/>
</dbReference>
<dbReference type="GO" id="GO:0005737">
    <property type="term" value="C:cytoplasm"/>
    <property type="evidence" value="ECO:0007669"/>
    <property type="project" value="UniProtKB-SubCell"/>
</dbReference>
<dbReference type="Pfam" id="PF01926">
    <property type="entry name" value="MMR_HSR1"/>
    <property type="match status" value="1"/>
</dbReference>
<keyword evidence="5 6" id="KW-0342">GTP-binding</keyword>